<accession>A0A6J4TCN2</accession>
<evidence type="ECO:0000313" key="2">
    <source>
        <dbReference type="EMBL" id="CAA9519853.1"/>
    </source>
</evidence>
<gene>
    <name evidence="2" type="ORF">AVDCRST_MAG30-2975</name>
</gene>
<keyword evidence="1" id="KW-0812">Transmembrane</keyword>
<dbReference type="EMBL" id="CADCVS010000382">
    <property type="protein sequence ID" value="CAA9519853.1"/>
    <property type="molecule type" value="Genomic_DNA"/>
</dbReference>
<proteinExistence type="predicted"/>
<feature type="transmembrane region" description="Helical" evidence="1">
    <location>
        <begin position="6"/>
        <end position="26"/>
    </location>
</feature>
<evidence type="ECO:0000256" key="1">
    <source>
        <dbReference type="SAM" id="Phobius"/>
    </source>
</evidence>
<feature type="transmembrane region" description="Helical" evidence="1">
    <location>
        <begin position="33"/>
        <end position="54"/>
    </location>
</feature>
<protein>
    <submittedName>
        <fullName evidence="2">Uncharacterized protein</fullName>
    </submittedName>
</protein>
<keyword evidence="1" id="KW-1133">Transmembrane helix</keyword>
<name>A0A6J4TCN2_9ACTN</name>
<dbReference type="AlphaFoldDB" id="A0A6J4TCN2"/>
<organism evidence="2">
    <name type="scientific">uncultured Solirubrobacteraceae bacterium</name>
    <dbReference type="NCBI Taxonomy" id="1162706"/>
    <lineage>
        <taxon>Bacteria</taxon>
        <taxon>Bacillati</taxon>
        <taxon>Actinomycetota</taxon>
        <taxon>Thermoleophilia</taxon>
        <taxon>Solirubrobacterales</taxon>
        <taxon>Solirubrobacteraceae</taxon>
        <taxon>environmental samples</taxon>
    </lineage>
</organism>
<sequence>MKRTIILGVALLFTALLGFLTLYVIFVNREINVLEIISLLVLGLFGFGILGALASPPDDR</sequence>
<keyword evidence="1" id="KW-0472">Membrane</keyword>
<reference evidence="2" key="1">
    <citation type="submission" date="2020-02" db="EMBL/GenBank/DDBJ databases">
        <authorList>
            <person name="Meier V. D."/>
        </authorList>
    </citation>
    <scope>NUCLEOTIDE SEQUENCE</scope>
    <source>
        <strain evidence="2">AVDCRST_MAG30</strain>
    </source>
</reference>